<feature type="region of interest" description="Disordered" evidence="1">
    <location>
        <begin position="281"/>
        <end position="302"/>
    </location>
</feature>
<evidence type="ECO:0000313" key="3">
    <source>
        <dbReference type="Proteomes" id="UP000039865"/>
    </source>
</evidence>
<proteinExistence type="predicted"/>
<feature type="compositionally biased region" description="Polar residues" evidence="1">
    <location>
        <begin position="281"/>
        <end position="292"/>
    </location>
</feature>
<dbReference type="AlphaFoldDB" id="A0A078AZW3"/>
<gene>
    <name evidence="2" type="primary">Contig16720.g17814</name>
    <name evidence="2" type="ORF">STYLEM_16891</name>
</gene>
<reference evidence="2 3" key="1">
    <citation type="submission" date="2014-06" db="EMBL/GenBank/DDBJ databases">
        <authorList>
            <person name="Swart Estienne"/>
        </authorList>
    </citation>
    <scope>NUCLEOTIDE SEQUENCE [LARGE SCALE GENOMIC DNA]</scope>
    <source>
        <strain evidence="2 3">130c</strain>
    </source>
</reference>
<evidence type="ECO:0000313" key="2">
    <source>
        <dbReference type="EMBL" id="CDW87779.1"/>
    </source>
</evidence>
<organism evidence="2 3">
    <name type="scientific">Stylonychia lemnae</name>
    <name type="common">Ciliate</name>
    <dbReference type="NCBI Taxonomy" id="5949"/>
    <lineage>
        <taxon>Eukaryota</taxon>
        <taxon>Sar</taxon>
        <taxon>Alveolata</taxon>
        <taxon>Ciliophora</taxon>
        <taxon>Intramacronucleata</taxon>
        <taxon>Spirotrichea</taxon>
        <taxon>Stichotrichia</taxon>
        <taxon>Sporadotrichida</taxon>
        <taxon>Oxytrichidae</taxon>
        <taxon>Stylonychinae</taxon>
        <taxon>Stylonychia</taxon>
    </lineage>
</organism>
<dbReference type="InParanoid" id="A0A078AZW3"/>
<keyword evidence="3" id="KW-1185">Reference proteome</keyword>
<dbReference type="Proteomes" id="UP000039865">
    <property type="component" value="Unassembled WGS sequence"/>
</dbReference>
<dbReference type="EMBL" id="CCKQ01015927">
    <property type="protein sequence ID" value="CDW87779.1"/>
    <property type="molecule type" value="Genomic_DNA"/>
</dbReference>
<dbReference type="OrthoDB" id="302588at2759"/>
<evidence type="ECO:0000256" key="1">
    <source>
        <dbReference type="SAM" id="MobiDB-lite"/>
    </source>
</evidence>
<sequence>MGKKYEPVPNEMRKQLIELIHSKGYSIAKAALTTGIYYPTAKAINKVFVKENRTQKKAFRFRLKNIEKNFVVVRQKILVEKPNNFTHNEENQKNHLICGIKAKKMLDNKNVNVTSKQLLQKQSIEIQQQIRARTEVTQDYTTAQPLFDFRPYKEKISIGSIYSPFLHSLKQKLMDSSNFKISNQDKKLQFITSNYQCHGLLRNDGKLFRNSTESTLEKLNLKDYLNLRTKNNLQIYLSDSQKQQKGSTASSQIQSPCFNSSVNSKQCTNSPLKVTPFNVQQNEMKSAQNSLGNLDCKESKRE</sequence>
<protein>
    <submittedName>
        <fullName evidence="2">Uncharacterized protein</fullName>
    </submittedName>
</protein>
<name>A0A078AZW3_STYLE</name>
<accession>A0A078AZW3</accession>